<proteinExistence type="inferred from homology"/>
<sequence length="247" mass="27061">MQADNKIALITGGAKRVGRSIVEKLAQNGYDVVINHHASDEQADEVKQMVEQTGRRCLVIKADIQSQQAVQAMFREIDARFGKLDLLVNSASLYPSNPFPCEDFQLFHDVLGVAVYGSLYCANEAAKRMLEHGGGAIVNIIDLFAFYPQKNMMFHGISKAALASMTQYLAVELGPTIRVNAIAPGPVLPPERYSAEQQLKSANRTLLKRWGTPGDVAKAVLYLAEADYITGDIMFVDGGSHINLAEY</sequence>
<accession>A0ABV8CHD0</accession>
<protein>
    <submittedName>
        <fullName evidence="3">SDR family NAD(P)-dependent oxidoreductase</fullName>
        <ecNumber evidence="3">1.1.1.-</ecNumber>
    </submittedName>
</protein>
<comment type="caution">
    <text evidence="3">The sequence shown here is derived from an EMBL/GenBank/DDBJ whole genome shotgun (WGS) entry which is preliminary data.</text>
</comment>
<gene>
    <name evidence="3" type="ORF">ACFORL_11695</name>
</gene>
<dbReference type="EMBL" id="JBHSAB010000029">
    <property type="protein sequence ID" value="MFC3909733.1"/>
    <property type="molecule type" value="Genomic_DNA"/>
</dbReference>
<keyword evidence="4" id="KW-1185">Reference proteome</keyword>
<dbReference type="RefSeq" id="WP_382344232.1">
    <property type="nucleotide sequence ID" value="NZ_JBHSAB010000029.1"/>
</dbReference>
<organism evidence="3 4">
    <name type="scientific">Legionella dresdenensis</name>
    <dbReference type="NCBI Taxonomy" id="450200"/>
    <lineage>
        <taxon>Bacteria</taxon>
        <taxon>Pseudomonadati</taxon>
        <taxon>Pseudomonadota</taxon>
        <taxon>Gammaproteobacteria</taxon>
        <taxon>Legionellales</taxon>
        <taxon>Legionellaceae</taxon>
        <taxon>Legionella</taxon>
    </lineage>
</organism>
<dbReference type="Gene3D" id="3.40.50.720">
    <property type="entry name" value="NAD(P)-binding Rossmann-like Domain"/>
    <property type="match status" value="1"/>
</dbReference>
<reference evidence="4" key="1">
    <citation type="journal article" date="2019" name="Int. J. Syst. Evol. Microbiol.">
        <title>The Global Catalogue of Microorganisms (GCM) 10K type strain sequencing project: providing services to taxonomists for standard genome sequencing and annotation.</title>
        <authorList>
            <consortium name="The Broad Institute Genomics Platform"/>
            <consortium name="The Broad Institute Genome Sequencing Center for Infectious Disease"/>
            <person name="Wu L."/>
            <person name="Ma J."/>
        </authorList>
    </citation>
    <scope>NUCLEOTIDE SEQUENCE [LARGE SCALE GENOMIC DNA]</scope>
    <source>
        <strain evidence="4">CCUG 59858</strain>
    </source>
</reference>
<dbReference type="Proteomes" id="UP001595758">
    <property type="component" value="Unassembled WGS sequence"/>
</dbReference>
<keyword evidence="2 3" id="KW-0560">Oxidoreductase</keyword>
<evidence type="ECO:0000256" key="2">
    <source>
        <dbReference type="ARBA" id="ARBA00023002"/>
    </source>
</evidence>
<name>A0ABV8CHD0_9GAMM</name>
<dbReference type="SUPFAM" id="SSF51735">
    <property type="entry name" value="NAD(P)-binding Rossmann-fold domains"/>
    <property type="match status" value="1"/>
</dbReference>
<dbReference type="GO" id="GO:0016491">
    <property type="term" value="F:oxidoreductase activity"/>
    <property type="evidence" value="ECO:0007669"/>
    <property type="project" value="UniProtKB-KW"/>
</dbReference>
<dbReference type="PRINTS" id="PR00080">
    <property type="entry name" value="SDRFAMILY"/>
</dbReference>
<comment type="similarity">
    <text evidence="1">Belongs to the short-chain dehydrogenases/reductases (SDR) family.</text>
</comment>
<dbReference type="PRINTS" id="PR00081">
    <property type="entry name" value="GDHRDH"/>
</dbReference>
<dbReference type="InterPro" id="IPR036291">
    <property type="entry name" value="NAD(P)-bd_dom_sf"/>
</dbReference>
<dbReference type="EC" id="1.1.1.-" evidence="3"/>
<dbReference type="PANTHER" id="PTHR43639:SF1">
    <property type="entry name" value="SHORT-CHAIN DEHYDROGENASE_REDUCTASE FAMILY PROTEIN"/>
    <property type="match status" value="1"/>
</dbReference>
<evidence type="ECO:0000256" key="1">
    <source>
        <dbReference type="ARBA" id="ARBA00006484"/>
    </source>
</evidence>
<dbReference type="PANTHER" id="PTHR43639">
    <property type="entry name" value="OXIDOREDUCTASE, SHORT-CHAIN DEHYDROGENASE/REDUCTASE FAMILY (AFU_ORTHOLOGUE AFUA_5G02870)"/>
    <property type="match status" value="1"/>
</dbReference>
<dbReference type="Pfam" id="PF13561">
    <property type="entry name" value="adh_short_C2"/>
    <property type="match status" value="1"/>
</dbReference>
<evidence type="ECO:0000313" key="4">
    <source>
        <dbReference type="Proteomes" id="UP001595758"/>
    </source>
</evidence>
<dbReference type="InterPro" id="IPR002347">
    <property type="entry name" value="SDR_fam"/>
</dbReference>
<evidence type="ECO:0000313" key="3">
    <source>
        <dbReference type="EMBL" id="MFC3909733.1"/>
    </source>
</evidence>